<dbReference type="Proteomes" id="UP000070394">
    <property type="component" value="Unassembled WGS sequence"/>
</dbReference>
<name>A0A133ZYS2_9FIRM</name>
<dbReference type="InterPro" id="IPR027417">
    <property type="entry name" value="P-loop_NTPase"/>
</dbReference>
<comment type="caution">
    <text evidence="1">The sequence shown here is derived from an EMBL/GenBank/DDBJ whole genome shotgun (WGS) entry which is preliminary data.</text>
</comment>
<dbReference type="AlphaFoldDB" id="A0A133ZYS2"/>
<protein>
    <recommendedName>
        <fullName evidence="3">AAA+ ATPase domain-containing protein</fullName>
    </recommendedName>
</protein>
<gene>
    <name evidence="1" type="ORF">HMPREF1866_00376</name>
</gene>
<evidence type="ECO:0008006" key="3">
    <source>
        <dbReference type="Google" id="ProtNLM"/>
    </source>
</evidence>
<dbReference type="SUPFAM" id="SSF52540">
    <property type="entry name" value="P-loop containing nucleoside triphosphate hydrolases"/>
    <property type="match status" value="1"/>
</dbReference>
<keyword evidence="2" id="KW-1185">Reference proteome</keyword>
<proteinExistence type="predicted"/>
<dbReference type="RefSeq" id="WP_060930346.1">
    <property type="nucleotide sequence ID" value="NZ_KQ959775.1"/>
</dbReference>
<evidence type="ECO:0000313" key="1">
    <source>
        <dbReference type="EMBL" id="KXB60595.1"/>
    </source>
</evidence>
<sequence length="311" mass="35083">MAKINFTITKAKKEQICVKVLVSGPSGSGKSYSALRLATGIAGRVGEGTKIGYIGTEGMRDKLYANEFDYDLISLEEYSPDYYIAAIDAFLDAGYKVIIIDSMTHLWNWVQDQVQLQTKGDNTFQAWGKYKKENKKIIEKILLAPAHIIVTARGKDEYVLEANSRGKMAPRKVGVGAQQDKDIEYEYMVTWMIDQDTHLAEAVKDNTHIFEGKIQVLDEKSGEALYDWANDGDPVKSPAQRAEEVKKIQDEITEKATQLGGSKNKAMMEWYKNKFGGNHKNNKDLEFLKQALSEMNQFKAVAEEQKEDKSE</sequence>
<dbReference type="STRING" id="467210.HMPREF1866_00376"/>
<organism evidence="1 2">
    <name type="scientific">Lachnoanaerobaculum saburreum</name>
    <dbReference type="NCBI Taxonomy" id="467210"/>
    <lineage>
        <taxon>Bacteria</taxon>
        <taxon>Bacillati</taxon>
        <taxon>Bacillota</taxon>
        <taxon>Clostridia</taxon>
        <taxon>Lachnospirales</taxon>
        <taxon>Lachnospiraceae</taxon>
        <taxon>Lachnoanaerobaculum</taxon>
    </lineage>
</organism>
<reference evidence="2" key="1">
    <citation type="submission" date="2016-01" db="EMBL/GenBank/DDBJ databases">
        <authorList>
            <person name="Mitreva M."/>
            <person name="Pepin K.H."/>
            <person name="Mihindukulasuriya K.A."/>
            <person name="Fulton R."/>
            <person name="Fronick C."/>
            <person name="O'Laughlin M."/>
            <person name="Miner T."/>
            <person name="Herter B."/>
            <person name="Rosa B.A."/>
            <person name="Cordes M."/>
            <person name="Tomlinson C."/>
            <person name="Wollam A."/>
            <person name="Palsikar V.B."/>
            <person name="Mardis E.R."/>
            <person name="Wilson R.K."/>
        </authorList>
    </citation>
    <scope>NUCLEOTIDE SEQUENCE [LARGE SCALE GENOMIC DNA]</scope>
    <source>
        <strain evidence="2">DNF00896</strain>
    </source>
</reference>
<dbReference type="Pfam" id="PF13479">
    <property type="entry name" value="AAA_24"/>
    <property type="match status" value="1"/>
</dbReference>
<evidence type="ECO:0000313" key="2">
    <source>
        <dbReference type="Proteomes" id="UP000070394"/>
    </source>
</evidence>
<dbReference type="EMBL" id="LSDA01000011">
    <property type="protein sequence ID" value="KXB60595.1"/>
    <property type="molecule type" value="Genomic_DNA"/>
</dbReference>
<dbReference type="Gene3D" id="3.40.50.300">
    <property type="entry name" value="P-loop containing nucleotide triphosphate hydrolases"/>
    <property type="match status" value="1"/>
</dbReference>
<dbReference type="PATRIC" id="fig|467210.3.peg.371"/>
<dbReference type="OrthoDB" id="1625426at2"/>
<accession>A0A133ZYS2</accession>